<dbReference type="Proteomes" id="UP000054623">
    <property type="component" value="Unassembled WGS sequence"/>
</dbReference>
<evidence type="ECO:0000313" key="11">
    <source>
        <dbReference type="EMBL" id="CDX01062.1"/>
    </source>
</evidence>
<evidence type="ECO:0000313" key="13">
    <source>
        <dbReference type="Proteomes" id="UP000054623"/>
    </source>
</evidence>
<gene>
    <name evidence="12" type="ORF">AT727_07690</name>
    <name evidence="11" type="ORF">DPCES_1175</name>
</gene>
<sequence>MKKKLSPYSLFDVFTAVVTLIVVAFISAAILSILIKGFPYLGEAFFSEEVRFAVKLSLYTASISTFVCFVLAVPTAYSLTRGTFPFKKIAQIIIELPLSMPYLVLGLCLLLIFSSEFGKALRDMGFRVVFDKNGIIMAQTIVNLPYMIRLIKTAFAEVDERLEIIAGMLGASRWKRFLTITLPLARNAVISAVILVWSRGLGEFGATLMVVGATRMKTETLPASIYLNMATGDIGAAMASAIIILLISFVSLFATSRLEGKNLQASRMKDVYWQ</sequence>
<dbReference type="PATRIC" id="fig|49338.4.peg.1273"/>
<dbReference type="CDD" id="cd06261">
    <property type="entry name" value="TM_PBP2"/>
    <property type="match status" value="1"/>
</dbReference>
<proteinExistence type="inferred from homology"/>
<dbReference type="EMBL" id="LOCK01000039">
    <property type="protein sequence ID" value="KTE90464.1"/>
    <property type="molecule type" value="Genomic_DNA"/>
</dbReference>
<feature type="transmembrane region" description="Helical" evidence="9">
    <location>
        <begin position="234"/>
        <end position="254"/>
    </location>
</feature>
<evidence type="ECO:0000256" key="6">
    <source>
        <dbReference type="ARBA" id="ARBA00023032"/>
    </source>
</evidence>
<keyword evidence="3 9" id="KW-0813">Transport</keyword>
<comment type="subcellular location">
    <subcellularLocation>
        <location evidence="9">Cell membrane</location>
        <topology evidence="9">Multi-pass membrane protein</topology>
    </subcellularLocation>
    <subcellularLocation>
        <location evidence="1">Membrane</location>
        <topology evidence="1">Multi-pass membrane protein</topology>
    </subcellularLocation>
</comment>
<dbReference type="RefSeq" id="WP_005814372.1">
    <property type="nucleotide sequence ID" value="NZ_CABKQQ010000051.1"/>
</dbReference>
<protein>
    <submittedName>
        <fullName evidence="11">Molybdate/tungsten ABC transport system permease protein ModB1</fullName>
    </submittedName>
    <submittedName>
        <fullName evidence="12">Nitrogen fixation protein NifC</fullName>
    </submittedName>
</protein>
<dbReference type="NCBIfam" id="TIGR01581">
    <property type="entry name" value="Mo_ABC_porter"/>
    <property type="match status" value="1"/>
</dbReference>
<dbReference type="InterPro" id="IPR000515">
    <property type="entry name" value="MetI-like"/>
</dbReference>
<dbReference type="AlphaFoldDB" id="A0A098AY84"/>
<feature type="transmembrane region" description="Helical" evidence="9">
    <location>
        <begin position="56"/>
        <end position="77"/>
    </location>
</feature>
<dbReference type="GO" id="GO:0005886">
    <property type="term" value="C:plasma membrane"/>
    <property type="evidence" value="ECO:0007669"/>
    <property type="project" value="UniProtKB-SubCell"/>
</dbReference>
<keyword evidence="4 9" id="KW-0812">Transmembrane</keyword>
<dbReference type="PROSITE" id="PS50928">
    <property type="entry name" value="ABC_TM1"/>
    <property type="match status" value="1"/>
</dbReference>
<keyword evidence="7 9" id="KW-0472">Membrane</keyword>
<keyword evidence="6" id="KW-0764">Sulfate transport</keyword>
<feature type="transmembrane region" description="Helical" evidence="9">
    <location>
        <begin position="13"/>
        <end position="35"/>
    </location>
</feature>
<dbReference type="OrthoDB" id="9795403at2"/>
<reference evidence="11" key="1">
    <citation type="submission" date="2014-07" db="EMBL/GenBank/DDBJ databases">
        <authorList>
            <person name="Hornung V.Bastian."/>
        </authorList>
    </citation>
    <scope>NUCLEOTIDE SEQUENCE</scope>
    <source>
        <strain evidence="11">PCE-S</strain>
    </source>
</reference>
<dbReference type="Gene3D" id="1.10.3720.10">
    <property type="entry name" value="MetI-like"/>
    <property type="match status" value="1"/>
</dbReference>
<dbReference type="PANTHER" id="PTHR30406:SF8">
    <property type="entry name" value="SULFATE TRANSPORT SYSTEM PERMEASE PROTEIN CYST"/>
    <property type="match status" value="1"/>
</dbReference>
<comment type="function">
    <text evidence="8">Part of the ABC transporter complex CysAWTP (TC 3.A.1.6.1) involved in sulfate/thiosulfate import. Probably responsible for the translocation of the substrate across the membrane.</text>
</comment>
<name>A0A098AY84_DESHA</name>
<evidence type="ECO:0000256" key="7">
    <source>
        <dbReference type="ARBA" id="ARBA00023136"/>
    </source>
</evidence>
<dbReference type="InterPro" id="IPR006469">
    <property type="entry name" value="NifC_ABC_porter"/>
</dbReference>
<dbReference type="PANTHER" id="PTHR30406">
    <property type="entry name" value="SULFATE TRANSPORT SYSTEM PERMEASE PROTEIN"/>
    <property type="match status" value="1"/>
</dbReference>
<dbReference type="InterPro" id="IPR005667">
    <property type="entry name" value="Sulph_transpt2"/>
</dbReference>
<evidence type="ECO:0000256" key="4">
    <source>
        <dbReference type="ARBA" id="ARBA00022692"/>
    </source>
</evidence>
<dbReference type="InterPro" id="IPR035906">
    <property type="entry name" value="MetI-like_sf"/>
</dbReference>
<organism evidence="11">
    <name type="scientific">Desulfitobacterium hafniense</name>
    <name type="common">Desulfitobacterium frappieri</name>
    <dbReference type="NCBI Taxonomy" id="49338"/>
    <lineage>
        <taxon>Bacteria</taxon>
        <taxon>Bacillati</taxon>
        <taxon>Bacillota</taxon>
        <taxon>Clostridia</taxon>
        <taxon>Eubacteriales</taxon>
        <taxon>Desulfitobacteriaceae</taxon>
        <taxon>Desulfitobacterium</taxon>
    </lineage>
</organism>
<dbReference type="GO" id="GO:0015419">
    <property type="term" value="F:ABC-type sulfate transporter activity"/>
    <property type="evidence" value="ECO:0007669"/>
    <property type="project" value="InterPro"/>
</dbReference>
<dbReference type="SUPFAM" id="SSF161098">
    <property type="entry name" value="MetI-like"/>
    <property type="match status" value="1"/>
</dbReference>
<feature type="domain" description="ABC transmembrane type-1" evidence="10">
    <location>
        <begin position="54"/>
        <end position="255"/>
    </location>
</feature>
<evidence type="ECO:0000256" key="8">
    <source>
        <dbReference type="ARBA" id="ARBA00025323"/>
    </source>
</evidence>
<evidence type="ECO:0000256" key="5">
    <source>
        <dbReference type="ARBA" id="ARBA00022989"/>
    </source>
</evidence>
<dbReference type="Pfam" id="PF00528">
    <property type="entry name" value="BPD_transp_1"/>
    <property type="match status" value="1"/>
</dbReference>
<comment type="similarity">
    <text evidence="9">Belongs to the binding-protein-dependent transport system permease family.</text>
</comment>
<comment type="subunit">
    <text evidence="2">The complex is composed of two ATP-binding proteins (CysA), two transmembrane proteins (CysT and CysW) and a solute-binding protein (CysP).</text>
</comment>
<keyword evidence="5 9" id="KW-1133">Transmembrane helix</keyword>
<evidence type="ECO:0000256" key="1">
    <source>
        <dbReference type="ARBA" id="ARBA00004141"/>
    </source>
</evidence>
<dbReference type="EMBL" id="LK996017">
    <property type="protein sequence ID" value="CDX01062.1"/>
    <property type="molecule type" value="Genomic_DNA"/>
</dbReference>
<feature type="transmembrane region" description="Helical" evidence="9">
    <location>
        <begin position="177"/>
        <end position="197"/>
    </location>
</feature>
<reference evidence="12 13" key="2">
    <citation type="submission" date="2015-12" db="EMBL/GenBank/DDBJ databases">
        <title>Draft Genome Sequence of Desulfitobacterium hafniense Strain DH, a Sulfate-reducing Bacterium Isolated from Paddy Soils.</title>
        <authorList>
            <person name="Bao P."/>
            <person name="Zhang X."/>
            <person name="Li G."/>
        </authorList>
    </citation>
    <scope>NUCLEOTIDE SEQUENCE [LARGE SCALE GENOMIC DNA]</scope>
    <source>
        <strain evidence="12 13">DH</strain>
    </source>
</reference>
<feature type="transmembrane region" description="Helical" evidence="9">
    <location>
        <begin position="89"/>
        <end position="113"/>
    </location>
</feature>
<evidence type="ECO:0000313" key="12">
    <source>
        <dbReference type="EMBL" id="KTE90464.1"/>
    </source>
</evidence>
<evidence type="ECO:0000256" key="2">
    <source>
        <dbReference type="ARBA" id="ARBA00011779"/>
    </source>
</evidence>
<evidence type="ECO:0000256" key="3">
    <source>
        <dbReference type="ARBA" id="ARBA00022448"/>
    </source>
</evidence>
<evidence type="ECO:0000256" key="9">
    <source>
        <dbReference type="RuleBase" id="RU363032"/>
    </source>
</evidence>
<accession>A0A098AY84</accession>
<evidence type="ECO:0000259" key="10">
    <source>
        <dbReference type="PROSITE" id="PS50928"/>
    </source>
</evidence>